<dbReference type="EMBL" id="KL367601">
    <property type="protein sequence ID" value="KFD62186.1"/>
    <property type="molecule type" value="Genomic_DNA"/>
</dbReference>
<organism evidence="1">
    <name type="scientific">Trichuris suis</name>
    <name type="common">pig whipworm</name>
    <dbReference type="NCBI Taxonomy" id="68888"/>
    <lineage>
        <taxon>Eukaryota</taxon>
        <taxon>Metazoa</taxon>
        <taxon>Ecdysozoa</taxon>
        <taxon>Nematoda</taxon>
        <taxon>Enoplea</taxon>
        <taxon>Dorylaimia</taxon>
        <taxon>Trichinellida</taxon>
        <taxon>Trichuridae</taxon>
        <taxon>Trichuris</taxon>
    </lineage>
</organism>
<name>A0A085MY90_9BILA</name>
<protein>
    <submittedName>
        <fullName evidence="1">Uncharacterized protein</fullName>
    </submittedName>
</protein>
<sequence length="74" mass="8752">MDRDYERTQISNGRNSRWKQQKTKGCYFSLNPLLFRYLTGSFPFCAAVDRLDGLTSRMVEIVNLSKRLMERNVE</sequence>
<accession>A0A085MY90</accession>
<gene>
    <name evidence="1" type="ORF">M514_25671</name>
</gene>
<reference evidence="1" key="1">
    <citation type="journal article" date="2014" name="Nat. Genet.">
        <title>Genome and transcriptome of the porcine whipworm Trichuris suis.</title>
        <authorList>
            <person name="Jex A.R."/>
            <person name="Nejsum P."/>
            <person name="Schwarz E.M."/>
            <person name="Hu L."/>
            <person name="Young N.D."/>
            <person name="Hall R.S."/>
            <person name="Korhonen P.K."/>
            <person name="Liao S."/>
            <person name="Thamsborg S."/>
            <person name="Xia J."/>
            <person name="Xu P."/>
            <person name="Wang S."/>
            <person name="Scheerlinck J.P."/>
            <person name="Hofmann A."/>
            <person name="Sternberg P.W."/>
            <person name="Wang J."/>
            <person name="Gasser R.B."/>
        </authorList>
    </citation>
    <scope>NUCLEOTIDE SEQUENCE [LARGE SCALE GENOMIC DNA]</scope>
    <source>
        <strain evidence="1">DCEP-RM93F</strain>
    </source>
</reference>
<dbReference type="Proteomes" id="UP000030758">
    <property type="component" value="Unassembled WGS sequence"/>
</dbReference>
<dbReference type="AlphaFoldDB" id="A0A085MY90"/>
<evidence type="ECO:0000313" key="1">
    <source>
        <dbReference type="EMBL" id="KFD62186.1"/>
    </source>
</evidence>
<proteinExistence type="predicted"/>